<evidence type="ECO:0000313" key="2">
    <source>
        <dbReference type="Proteomes" id="UP000785679"/>
    </source>
</evidence>
<gene>
    <name evidence="1" type="ORF">FGO68_gene5895</name>
</gene>
<dbReference type="AlphaFoldDB" id="A0A8J8T953"/>
<organism evidence="1 2">
    <name type="scientific">Halteria grandinella</name>
    <dbReference type="NCBI Taxonomy" id="5974"/>
    <lineage>
        <taxon>Eukaryota</taxon>
        <taxon>Sar</taxon>
        <taxon>Alveolata</taxon>
        <taxon>Ciliophora</taxon>
        <taxon>Intramacronucleata</taxon>
        <taxon>Spirotrichea</taxon>
        <taxon>Stichotrichia</taxon>
        <taxon>Sporadotrichida</taxon>
        <taxon>Halteriidae</taxon>
        <taxon>Halteria</taxon>
    </lineage>
</organism>
<proteinExistence type="predicted"/>
<evidence type="ECO:0000313" key="1">
    <source>
        <dbReference type="EMBL" id="TNV86270.1"/>
    </source>
</evidence>
<dbReference type="EMBL" id="RRYP01001197">
    <property type="protein sequence ID" value="TNV86270.1"/>
    <property type="molecule type" value="Genomic_DNA"/>
</dbReference>
<reference evidence="1" key="1">
    <citation type="submission" date="2019-06" db="EMBL/GenBank/DDBJ databases">
        <authorList>
            <person name="Zheng W."/>
        </authorList>
    </citation>
    <scope>NUCLEOTIDE SEQUENCE</scope>
    <source>
        <strain evidence="1">QDHG01</strain>
    </source>
</reference>
<accession>A0A8J8T953</accession>
<dbReference type="Proteomes" id="UP000785679">
    <property type="component" value="Unassembled WGS sequence"/>
</dbReference>
<keyword evidence="2" id="KW-1185">Reference proteome</keyword>
<name>A0A8J8T953_HALGN</name>
<protein>
    <submittedName>
        <fullName evidence="1">Uncharacterized protein</fullName>
    </submittedName>
</protein>
<comment type="caution">
    <text evidence="1">The sequence shown here is derived from an EMBL/GenBank/DDBJ whole genome shotgun (WGS) entry which is preliminary data.</text>
</comment>
<sequence>MIQINGDALDMIQQQQINKSVRYFGIISGELYYKPSQAQYKYYYKPTAAALCYQRTQEISPSYNKLMPHMRSFTQQSTSANKRRLLLQRTFP</sequence>